<name>A0A5S4HKG7_9ACTN</name>
<dbReference type="SUPFAM" id="SSF51419">
    <property type="entry name" value="PLP-binding barrel"/>
    <property type="match status" value="1"/>
</dbReference>
<reference evidence="10 11" key="1">
    <citation type="submission" date="2019-05" db="EMBL/GenBank/DDBJ databases">
        <title>Draft genome sequence of Actinomadura geliboluensis A8036.</title>
        <authorList>
            <person name="Saricaoglu S."/>
            <person name="Isik K."/>
        </authorList>
    </citation>
    <scope>NUCLEOTIDE SEQUENCE [LARGE SCALE GENOMIC DNA]</scope>
    <source>
        <strain evidence="10 11">A8036</strain>
    </source>
</reference>
<keyword evidence="3 6" id="KW-0663">Pyridoxal phosphate</keyword>
<dbReference type="Gene3D" id="3.20.20.10">
    <property type="entry name" value="Alanine racemase"/>
    <property type="match status" value="1"/>
</dbReference>
<evidence type="ECO:0000256" key="4">
    <source>
        <dbReference type="ARBA" id="ARBA00023154"/>
    </source>
</evidence>
<dbReference type="InterPro" id="IPR022643">
    <property type="entry name" value="De-COase2_C"/>
</dbReference>
<dbReference type="Proteomes" id="UP000305238">
    <property type="component" value="Unassembled WGS sequence"/>
</dbReference>
<dbReference type="PRINTS" id="PR01181">
    <property type="entry name" value="DAPDCRBXLASE"/>
</dbReference>
<sequence length="425" mass="45971">MSPDFENRLLEVLPSVAEYFGTPFYIYDAKGIDENCRAFNAAFSGLAVREFFAVKALPNPAVLRRLAGRGFGFDCSSLPELTLARQAGASGRDTVFTSNNTSVAELAAATTSGALMNIDDEAVLDTLIGAGLVPRALSFRVNPGSHAPQFDATFFGDPSSSKFGIRMDRLEEVCRRAARAGVHSFGLHMMITSNFLDEEPTLFALGVLADQAIRLRGRLGVEFDTINVGGGMGIPFRPGERPLDLAAVAGRIREVAAGWPSDWHPTICFENGSYITGSHGVLVTRVVNRMSKWREVVGVDVGTNALMRRLVYADAYHHITAPFVASDRIETVDVVGSLCSNLDKLAEQRSLPVVAAGDLLVIHDAGAHGHAMGTTYNGRLRPKELMLHPDRSVDLIRRAETEDDYFATLAFEPQSLRLDSAGLGA</sequence>
<dbReference type="RefSeq" id="WP_138632586.1">
    <property type="nucleotide sequence ID" value="NZ_VCKZ01000003.1"/>
</dbReference>
<dbReference type="OrthoDB" id="9802241at2"/>
<dbReference type="GO" id="GO:0009089">
    <property type="term" value="P:lysine biosynthetic process via diaminopimelate"/>
    <property type="evidence" value="ECO:0007669"/>
    <property type="project" value="InterPro"/>
</dbReference>
<dbReference type="Pfam" id="PF02784">
    <property type="entry name" value="Orn_Arg_deC_N"/>
    <property type="match status" value="1"/>
</dbReference>
<proteinExistence type="inferred from homology"/>
<keyword evidence="4" id="KW-0457">Lysine biosynthesis</keyword>
<evidence type="ECO:0000256" key="5">
    <source>
        <dbReference type="ARBA" id="ARBA00023239"/>
    </source>
</evidence>
<evidence type="ECO:0000256" key="2">
    <source>
        <dbReference type="ARBA" id="ARBA00022793"/>
    </source>
</evidence>
<organism evidence="10 11">
    <name type="scientific">Actinomadura geliboluensis</name>
    <dbReference type="NCBI Taxonomy" id="882440"/>
    <lineage>
        <taxon>Bacteria</taxon>
        <taxon>Bacillati</taxon>
        <taxon>Actinomycetota</taxon>
        <taxon>Actinomycetes</taxon>
        <taxon>Streptosporangiales</taxon>
        <taxon>Thermomonosporaceae</taxon>
        <taxon>Actinomadura</taxon>
    </lineage>
</organism>
<dbReference type="InterPro" id="IPR022644">
    <property type="entry name" value="De-COase2_N"/>
</dbReference>
<keyword evidence="11" id="KW-1185">Reference proteome</keyword>
<evidence type="ECO:0000256" key="1">
    <source>
        <dbReference type="ARBA" id="ARBA00001933"/>
    </source>
</evidence>
<feature type="modified residue" description="N6-(pyridoxal phosphate)lysine" evidence="6">
    <location>
        <position position="55"/>
    </location>
</feature>
<accession>A0A5S4HKG7</accession>
<feature type="domain" description="Orn/DAP/Arg decarboxylase 2 N-terminal" evidence="9">
    <location>
        <begin position="32"/>
        <end position="276"/>
    </location>
</feature>
<dbReference type="Gene3D" id="2.40.37.10">
    <property type="entry name" value="Lyase, Ornithine Decarboxylase, Chain A, domain 1"/>
    <property type="match status" value="1"/>
</dbReference>
<comment type="cofactor">
    <cofactor evidence="1 6">
        <name>pyridoxal 5'-phosphate</name>
        <dbReference type="ChEBI" id="CHEBI:597326"/>
    </cofactor>
</comment>
<dbReference type="PANTHER" id="PTHR43727">
    <property type="entry name" value="DIAMINOPIMELATE DECARBOXYLASE"/>
    <property type="match status" value="1"/>
</dbReference>
<dbReference type="SUPFAM" id="SSF50621">
    <property type="entry name" value="Alanine racemase C-terminal domain-like"/>
    <property type="match status" value="1"/>
</dbReference>
<dbReference type="InterPro" id="IPR002986">
    <property type="entry name" value="DAP_deCOOHase_LysA"/>
</dbReference>
<dbReference type="GO" id="GO:0008836">
    <property type="term" value="F:diaminopimelate decarboxylase activity"/>
    <property type="evidence" value="ECO:0007669"/>
    <property type="project" value="InterPro"/>
</dbReference>
<dbReference type="EMBL" id="VCKZ01000003">
    <property type="protein sequence ID" value="TMR42330.1"/>
    <property type="molecule type" value="Genomic_DNA"/>
</dbReference>
<evidence type="ECO:0000313" key="11">
    <source>
        <dbReference type="Proteomes" id="UP000305238"/>
    </source>
</evidence>
<comment type="similarity">
    <text evidence="7">Belongs to the Orn/Lys/Arg decarboxylase class-II family.</text>
</comment>
<dbReference type="CDD" id="cd06828">
    <property type="entry name" value="PLPDE_III_DapDC"/>
    <property type="match status" value="1"/>
</dbReference>
<dbReference type="PROSITE" id="PS00878">
    <property type="entry name" value="ODR_DC_2_1"/>
    <property type="match status" value="1"/>
</dbReference>
<dbReference type="PRINTS" id="PR01179">
    <property type="entry name" value="ODADCRBXLASE"/>
</dbReference>
<dbReference type="AlphaFoldDB" id="A0A5S4HKG7"/>
<evidence type="ECO:0000256" key="7">
    <source>
        <dbReference type="RuleBase" id="RU003737"/>
    </source>
</evidence>
<evidence type="ECO:0000313" key="10">
    <source>
        <dbReference type="EMBL" id="TMR42330.1"/>
    </source>
</evidence>
<dbReference type="InterPro" id="IPR009006">
    <property type="entry name" value="Ala_racemase/Decarboxylase_C"/>
</dbReference>
<feature type="active site" description="Proton donor" evidence="6">
    <location>
        <position position="339"/>
    </location>
</feature>
<evidence type="ECO:0000259" key="8">
    <source>
        <dbReference type="Pfam" id="PF00278"/>
    </source>
</evidence>
<protein>
    <submittedName>
        <fullName evidence="10">Diaminopimelate decarboxylase</fullName>
    </submittedName>
</protein>
<dbReference type="InterPro" id="IPR000183">
    <property type="entry name" value="Orn/DAP/Arg_de-COase"/>
</dbReference>
<dbReference type="InterPro" id="IPR029066">
    <property type="entry name" value="PLP-binding_barrel"/>
</dbReference>
<keyword evidence="2" id="KW-0210">Decarboxylase</keyword>
<keyword evidence="4" id="KW-0028">Amino-acid biosynthesis</keyword>
<gene>
    <name evidence="10" type="ORF">ETD96_01200</name>
</gene>
<evidence type="ECO:0000259" key="9">
    <source>
        <dbReference type="Pfam" id="PF02784"/>
    </source>
</evidence>
<feature type="domain" description="Orn/DAP/Arg decarboxylase 2 C-terminal" evidence="8">
    <location>
        <begin position="24"/>
        <end position="366"/>
    </location>
</feature>
<dbReference type="Pfam" id="PF00278">
    <property type="entry name" value="Orn_DAP_Arg_deC"/>
    <property type="match status" value="1"/>
</dbReference>
<dbReference type="PANTHER" id="PTHR43727:SF2">
    <property type="entry name" value="GROUP IV DECARBOXYLASE"/>
    <property type="match status" value="1"/>
</dbReference>
<evidence type="ECO:0000256" key="3">
    <source>
        <dbReference type="ARBA" id="ARBA00022898"/>
    </source>
</evidence>
<evidence type="ECO:0000256" key="6">
    <source>
        <dbReference type="PIRSR" id="PIRSR600183-50"/>
    </source>
</evidence>
<comment type="caution">
    <text evidence="10">The sequence shown here is derived from an EMBL/GenBank/DDBJ whole genome shotgun (WGS) entry which is preliminary data.</text>
</comment>
<dbReference type="InterPro" id="IPR022653">
    <property type="entry name" value="De-COase2_pyr-phos_BS"/>
</dbReference>
<keyword evidence="5" id="KW-0456">Lyase</keyword>